<proteinExistence type="predicted"/>
<gene>
    <name evidence="2" type="ORF">BJ969_001636</name>
</gene>
<dbReference type="RefSeq" id="WP_184478218.1">
    <property type="nucleotide sequence ID" value="NZ_JACHIV010000001.1"/>
</dbReference>
<dbReference type="Pfam" id="PF01636">
    <property type="entry name" value="APH"/>
    <property type="match status" value="1"/>
</dbReference>
<feature type="domain" description="Aminoglycoside phosphotransferase" evidence="1">
    <location>
        <begin position="75"/>
        <end position="259"/>
    </location>
</feature>
<evidence type="ECO:0000259" key="1">
    <source>
        <dbReference type="Pfam" id="PF01636"/>
    </source>
</evidence>
<name>A0A840NE98_9PSEU</name>
<dbReference type="AlphaFoldDB" id="A0A840NE98"/>
<dbReference type="Proteomes" id="UP000580474">
    <property type="component" value="Unassembled WGS sequence"/>
</dbReference>
<accession>A0A840NE98</accession>
<sequence>MSAVRETPSPGEPRIRRAVDAVAGRRDTGFERAVRPELGRTRWAAEHDCLVVVGEQGELFVTVLLDVLTGLVDTEQVAKTAAVAHSAGTAPAVRGVAAEAGAIAYERLPSTYHPLQPHHLREPEVLGAVAAVKRALHRGPAMPVDRDVFDEAEQWARLAIDAGADLPADFGWMRDRVRRIGAVLRAAGRDVLPCHRDGSPSNVLLGPGNDVRLVDFDIAGNADPHHDIAAMLVETCQLDDEWRLAAEIIDGRPDEQRLARYRLNAIADDLAVGTWAVLIGARGAAGFTGYGQWRLLRCRYALRHRLLDGWLRKA</sequence>
<keyword evidence="3" id="KW-1185">Reference proteome</keyword>
<organism evidence="2 3">
    <name type="scientific">Saccharopolyspora gloriosae</name>
    <dbReference type="NCBI Taxonomy" id="455344"/>
    <lineage>
        <taxon>Bacteria</taxon>
        <taxon>Bacillati</taxon>
        <taxon>Actinomycetota</taxon>
        <taxon>Actinomycetes</taxon>
        <taxon>Pseudonocardiales</taxon>
        <taxon>Pseudonocardiaceae</taxon>
        <taxon>Saccharopolyspora</taxon>
    </lineage>
</organism>
<dbReference type="Gene3D" id="3.90.1200.10">
    <property type="match status" value="1"/>
</dbReference>
<dbReference type="SUPFAM" id="SSF56112">
    <property type="entry name" value="Protein kinase-like (PK-like)"/>
    <property type="match status" value="1"/>
</dbReference>
<dbReference type="InterPro" id="IPR011009">
    <property type="entry name" value="Kinase-like_dom_sf"/>
</dbReference>
<comment type="caution">
    <text evidence="2">The sequence shown here is derived from an EMBL/GenBank/DDBJ whole genome shotgun (WGS) entry which is preliminary data.</text>
</comment>
<reference evidence="2 3" key="1">
    <citation type="submission" date="2020-08" db="EMBL/GenBank/DDBJ databases">
        <title>Sequencing the genomes of 1000 actinobacteria strains.</title>
        <authorList>
            <person name="Klenk H.-P."/>
        </authorList>
    </citation>
    <scope>NUCLEOTIDE SEQUENCE [LARGE SCALE GENOMIC DNA]</scope>
    <source>
        <strain evidence="2 3">DSM 45582</strain>
    </source>
</reference>
<evidence type="ECO:0000313" key="2">
    <source>
        <dbReference type="EMBL" id="MBB5068548.1"/>
    </source>
</evidence>
<protein>
    <recommendedName>
        <fullName evidence="1">Aminoglycoside phosphotransferase domain-containing protein</fullName>
    </recommendedName>
</protein>
<dbReference type="EMBL" id="JACHIV010000001">
    <property type="protein sequence ID" value="MBB5068548.1"/>
    <property type="molecule type" value="Genomic_DNA"/>
</dbReference>
<evidence type="ECO:0000313" key="3">
    <source>
        <dbReference type="Proteomes" id="UP000580474"/>
    </source>
</evidence>
<dbReference type="InterPro" id="IPR002575">
    <property type="entry name" value="Aminoglycoside_PTrfase"/>
</dbReference>